<proteinExistence type="predicted"/>
<sequence>MGNKVMKKVLTSLAIFAGTTTSLLGSTNAAFAAVFNWSYTTGGGDVYTGMLEGEVQGDENTINVTSVFMSQLDGVDLPETPTVSDEFGNTSNPTIVTLDGTFMNFGACDDTSVICGTNGIFISTTNNFFSTTANFGDDFETFNPDNWNIAEKPLIPEPSLTLALVGLGISGLAKTFLKKA</sequence>
<dbReference type="Proteomes" id="UP000018198">
    <property type="component" value="Unassembled WGS sequence"/>
</dbReference>
<dbReference type="AlphaFoldDB" id="T2J3J2"/>
<organism evidence="2 3">
    <name type="scientific">Crocosphaera watsonii WH 0401</name>
    <dbReference type="NCBI Taxonomy" id="555881"/>
    <lineage>
        <taxon>Bacteria</taxon>
        <taxon>Bacillati</taxon>
        <taxon>Cyanobacteriota</taxon>
        <taxon>Cyanophyceae</taxon>
        <taxon>Oscillatoriophycideae</taxon>
        <taxon>Chroococcales</taxon>
        <taxon>Aphanothecaceae</taxon>
        <taxon>Crocosphaera</taxon>
    </lineage>
</organism>
<reference evidence="2 3" key="1">
    <citation type="submission" date="2013-01" db="EMBL/GenBank/DDBJ databases">
        <authorList>
            <person name="Bench S."/>
        </authorList>
    </citation>
    <scope>NUCLEOTIDE SEQUENCE [LARGE SCALE GENOMIC DNA]</scope>
    <source>
        <strain evidence="2 3">WH 0401</strain>
    </source>
</reference>
<feature type="signal peptide" evidence="1">
    <location>
        <begin position="1"/>
        <end position="32"/>
    </location>
</feature>
<evidence type="ECO:0000313" key="3">
    <source>
        <dbReference type="Proteomes" id="UP000018198"/>
    </source>
</evidence>
<gene>
    <name evidence="2" type="ORF">CWATWH0401_2785</name>
</gene>
<dbReference type="EMBL" id="CAQM01000001">
    <property type="protein sequence ID" value="CCQ59594.1"/>
    <property type="molecule type" value="Genomic_DNA"/>
</dbReference>
<keyword evidence="1" id="KW-0732">Signal</keyword>
<name>T2J3J2_CROWT</name>
<protein>
    <recommendedName>
        <fullName evidence="4">PEP-CTERM protein-sorting domain-containing protein</fullName>
    </recommendedName>
</protein>
<reference evidence="2 3" key="2">
    <citation type="submission" date="2013-09" db="EMBL/GenBank/DDBJ databases">
        <title>Whole genome comparison of six Crocosphaera watsonii strains with differing phenotypes.</title>
        <authorList>
            <person name="Bench S.R."/>
            <person name="Heller P."/>
            <person name="Frank I."/>
            <person name="Arciniega M."/>
            <person name="Shilova I.N."/>
            <person name="Zehr J.P."/>
        </authorList>
    </citation>
    <scope>NUCLEOTIDE SEQUENCE [LARGE SCALE GENOMIC DNA]</scope>
    <source>
        <strain evidence="2 3">WH 0401</strain>
    </source>
</reference>
<accession>T2J3J2</accession>
<evidence type="ECO:0000313" key="2">
    <source>
        <dbReference type="EMBL" id="CCQ59594.1"/>
    </source>
</evidence>
<evidence type="ECO:0000256" key="1">
    <source>
        <dbReference type="SAM" id="SignalP"/>
    </source>
</evidence>
<comment type="caution">
    <text evidence="2">The sequence shown here is derived from an EMBL/GenBank/DDBJ whole genome shotgun (WGS) entry which is preliminary data.</text>
</comment>
<feature type="chain" id="PRO_5004590347" description="PEP-CTERM protein-sorting domain-containing protein" evidence="1">
    <location>
        <begin position="33"/>
        <end position="180"/>
    </location>
</feature>
<evidence type="ECO:0008006" key="4">
    <source>
        <dbReference type="Google" id="ProtNLM"/>
    </source>
</evidence>